<feature type="non-terminal residue" evidence="5">
    <location>
        <position position="1"/>
    </location>
</feature>
<dbReference type="GO" id="GO:0035197">
    <property type="term" value="F:siRNA binding"/>
    <property type="evidence" value="ECO:0007669"/>
    <property type="project" value="TreeGrafter"/>
</dbReference>
<dbReference type="PANTHER" id="PTHR46205">
    <property type="entry name" value="LOQUACIOUS, ISOFORM B"/>
    <property type="match status" value="1"/>
</dbReference>
<dbReference type="SMART" id="SM00358">
    <property type="entry name" value="DSRM"/>
    <property type="match status" value="1"/>
</dbReference>
<dbReference type="GO" id="GO:0016442">
    <property type="term" value="C:RISC complex"/>
    <property type="evidence" value="ECO:0007669"/>
    <property type="project" value="TreeGrafter"/>
</dbReference>
<dbReference type="GO" id="GO:0003725">
    <property type="term" value="F:double-stranded RNA binding"/>
    <property type="evidence" value="ECO:0007669"/>
    <property type="project" value="TreeGrafter"/>
</dbReference>
<dbReference type="EMBL" id="GEDC01005846">
    <property type="protein sequence ID" value="JAS31452.1"/>
    <property type="molecule type" value="Transcribed_RNA"/>
</dbReference>
<protein>
    <recommendedName>
        <fullName evidence="4">DRBM domain-containing protein</fullName>
    </recommendedName>
</protein>
<dbReference type="InterPro" id="IPR014720">
    <property type="entry name" value="dsRBD_dom"/>
</dbReference>
<feature type="domain" description="DRBM" evidence="4">
    <location>
        <begin position="1"/>
        <end position="38"/>
    </location>
</feature>
<dbReference type="AlphaFoldDB" id="A0A1B6E0I7"/>
<dbReference type="GO" id="GO:0005737">
    <property type="term" value="C:cytoplasm"/>
    <property type="evidence" value="ECO:0007669"/>
    <property type="project" value="TreeGrafter"/>
</dbReference>
<dbReference type="PROSITE" id="PS50137">
    <property type="entry name" value="DS_RBD"/>
    <property type="match status" value="2"/>
</dbReference>
<dbReference type="GO" id="GO:0030422">
    <property type="term" value="P:siRNA processing"/>
    <property type="evidence" value="ECO:0007669"/>
    <property type="project" value="TreeGrafter"/>
</dbReference>
<name>A0A1B6E0I7_9HEMI</name>
<dbReference type="Pfam" id="PF00035">
    <property type="entry name" value="dsrm"/>
    <property type="match status" value="2"/>
</dbReference>
<reference evidence="5" key="1">
    <citation type="submission" date="2015-12" db="EMBL/GenBank/DDBJ databases">
        <title>De novo transcriptome assembly of four potential Pierce s Disease insect vectors from Arizona vineyards.</title>
        <authorList>
            <person name="Tassone E.E."/>
        </authorList>
    </citation>
    <scope>NUCLEOTIDE SEQUENCE</scope>
</reference>
<sequence>LVYTVTVEVEGKTFTGQGMSKLAAKSQASENALKVLILEKMSDSTFMDTSTSLDSTATNTTGTDVTLEEDCDEEKAKEKPETDGESTTGSVKPLRILPEDDLPWGSLAAFALHKLFTEWQQQGTQLPLAKVLGATPPQKVGILAPMKKIPEDASKRHPVVLLNQLKPRCMFHESHEGMPPNMVFNMSVEIDGQTYTGSGTSKKEAKKECAKAALASMGIQSEV</sequence>
<dbReference type="GO" id="GO:0070578">
    <property type="term" value="C:RISC-loading complex"/>
    <property type="evidence" value="ECO:0007669"/>
    <property type="project" value="TreeGrafter"/>
</dbReference>
<dbReference type="InterPro" id="IPR051247">
    <property type="entry name" value="RLC_Component"/>
</dbReference>
<dbReference type="SUPFAM" id="SSF54768">
    <property type="entry name" value="dsRNA-binding domain-like"/>
    <property type="match status" value="2"/>
</dbReference>
<feature type="region of interest" description="Disordered" evidence="3">
    <location>
        <begin position="68"/>
        <end position="92"/>
    </location>
</feature>
<accession>A0A1B6E0I7</accession>
<evidence type="ECO:0000313" key="5">
    <source>
        <dbReference type="EMBL" id="JAS31452.1"/>
    </source>
</evidence>
<organism evidence="5">
    <name type="scientific">Clastoptera arizonana</name>
    <name type="common">Arizona spittle bug</name>
    <dbReference type="NCBI Taxonomy" id="38151"/>
    <lineage>
        <taxon>Eukaryota</taxon>
        <taxon>Metazoa</taxon>
        <taxon>Ecdysozoa</taxon>
        <taxon>Arthropoda</taxon>
        <taxon>Hexapoda</taxon>
        <taxon>Insecta</taxon>
        <taxon>Pterygota</taxon>
        <taxon>Neoptera</taxon>
        <taxon>Paraneoptera</taxon>
        <taxon>Hemiptera</taxon>
        <taxon>Auchenorrhyncha</taxon>
        <taxon>Cercopoidea</taxon>
        <taxon>Clastopteridae</taxon>
        <taxon>Clastoptera</taxon>
    </lineage>
</organism>
<dbReference type="GO" id="GO:0070920">
    <property type="term" value="P:regulation of regulatory ncRNA processing"/>
    <property type="evidence" value="ECO:0007669"/>
    <property type="project" value="TreeGrafter"/>
</dbReference>
<proteinExistence type="predicted"/>
<dbReference type="Gene3D" id="3.30.160.20">
    <property type="match status" value="2"/>
</dbReference>
<gene>
    <name evidence="5" type="ORF">g.11509</name>
</gene>
<dbReference type="PANTHER" id="PTHR46205:SF3">
    <property type="entry name" value="LOQUACIOUS, ISOFORM B"/>
    <property type="match status" value="1"/>
</dbReference>
<feature type="domain" description="DRBM" evidence="4">
    <location>
        <begin position="144"/>
        <end position="219"/>
    </location>
</feature>
<keyword evidence="1 2" id="KW-0694">RNA-binding</keyword>
<dbReference type="GO" id="GO:0005634">
    <property type="term" value="C:nucleus"/>
    <property type="evidence" value="ECO:0007669"/>
    <property type="project" value="TreeGrafter"/>
</dbReference>
<evidence type="ECO:0000256" key="3">
    <source>
        <dbReference type="SAM" id="MobiDB-lite"/>
    </source>
</evidence>
<evidence type="ECO:0000259" key="4">
    <source>
        <dbReference type="PROSITE" id="PS50137"/>
    </source>
</evidence>
<evidence type="ECO:0000256" key="1">
    <source>
        <dbReference type="ARBA" id="ARBA00022884"/>
    </source>
</evidence>
<evidence type="ECO:0000256" key="2">
    <source>
        <dbReference type="PROSITE-ProRule" id="PRU00266"/>
    </source>
</evidence>